<evidence type="ECO:0000259" key="11">
    <source>
        <dbReference type="PROSITE" id="PS51888"/>
    </source>
</evidence>
<evidence type="ECO:0000256" key="7">
    <source>
        <dbReference type="RuleBase" id="RU363034"/>
    </source>
</evidence>
<dbReference type="PANTHER" id="PTHR24252">
    <property type="entry name" value="ACROSIN-RELATED"/>
    <property type="match status" value="1"/>
</dbReference>
<dbReference type="GeneID" id="111247494"/>
<dbReference type="SUPFAM" id="SSF50494">
    <property type="entry name" value="Trypsin-like serine proteases"/>
    <property type="match status" value="1"/>
</dbReference>
<keyword evidence="13" id="KW-1185">Reference proteome</keyword>
<dbReference type="Gene3D" id="2.40.10.10">
    <property type="entry name" value="Trypsin-like serine proteases"/>
    <property type="match status" value="1"/>
</dbReference>
<dbReference type="InterPro" id="IPR033116">
    <property type="entry name" value="TRYPSIN_SER"/>
</dbReference>
<dbReference type="InterPro" id="IPR009003">
    <property type="entry name" value="Peptidase_S1_PA"/>
</dbReference>
<proteinExistence type="inferred from homology"/>
<evidence type="ECO:0000256" key="1">
    <source>
        <dbReference type="ARBA" id="ARBA00022670"/>
    </source>
</evidence>
<keyword evidence="2 9" id="KW-0732">Signal</keyword>
<evidence type="ECO:0000256" key="2">
    <source>
        <dbReference type="ARBA" id="ARBA00022729"/>
    </source>
</evidence>
<keyword evidence="4 7" id="KW-0720">Serine protease</keyword>
<evidence type="ECO:0000256" key="6">
    <source>
        <dbReference type="ARBA" id="ARBA00024195"/>
    </source>
</evidence>
<keyword evidence="3 7" id="KW-0378">Hydrolase</keyword>
<feature type="signal peptide" evidence="9">
    <location>
        <begin position="1"/>
        <end position="19"/>
    </location>
</feature>
<keyword evidence="5" id="KW-1015">Disulfide bond</keyword>
<dbReference type="Proteomes" id="UP000594260">
    <property type="component" value="Unplaced"/>
</dbReference>
<dbReference type="PROSITE" id="PS00134">
    <property type="entry name" value="TRYPSIN_HIS"/>
    <property type="match status" value="1"/>
</dbReference>
<dbReference type="Pfam" id="PF00089">
    <property type="entry name" value="Trypsin"/>
    <property type="match status" value="1"/>
</dbReference>
<dbReference type="KEGG" id="vde:111247494"/>
<protein>
    <submittedName>
        <fullName evidence="12">Uncharacterized protein</fullName>
    </submittedName>
</protein>
<dbReference type="GO" id="GO:0006508">
    <property type="term" value="P:proteolysis"/>
    <property type="evidence" value="ECO:0007669"/>
    <property type="project" value="UniProtKB-KW"/>
</dbReference>
<dbReference type="EnsemblMetazoa" id="XM_022798458">
    <property type="protein sequence ID" value="XP_022654193"/>
    <property type="gene ID" value="LOC111247494"/>
</dbReference>
<dbReference type="CDD" id="cd00190">
    <property type="entry name" value="Tryp_SPc"/>
    <property type="match status" value="1"/>
</dbReference>
<evidence type="ECO:0000313" key="13">
    <source>
        <dbReference type="Proteomes" id="UP000594260"/>
    </source>
</evidence>
<dbReference type="InterPro" id="IPR022700">
    <property type="entry name" value="CLIP"/>
</dbReference>
<reference evidence="12" key="1">
    <citation type="submission" date="2021-01" db="UniProtKB">
        <authorList>
            <consortium name="EnsemblMetazoa"/>
        </authorList>
    </citation>
    <scope>IDENTIFICATION</scope>
</reference>
<dbReference type="OMA" id="CPNSNIW"/>
<organism evidence="12 13">
    <name type="scientific">Varroa destructor</name>
    <name type="common">Honeybee mite</name>
    <dbReference type="NCBI Taxonomy" id="109461"/>
    <lineage>
        <taxon>Eukaryota</taxon>
        <taxon>Metazoa</taxon>
        <taxon>Ecdysozoa</taxon>
        <taxon>Arthropoda</taxon>
        <taxon>Chelicerata</taxon>
        <taxon>Arachnida</taxon>
        <taxon>Acari</taxon>
        <taxon>Parasitiformes</taxon>
        <taxon>Mesostigmata</taxon>
        <taxon>Gamasina</taxon>
        <taxon>Dermanyssoidea</taxon>
        <taxon>Varroidae</taxon>
        <taxon>Varroa</taxon>
    </lineage>
</organism>
<evidence type="ECO:0000313" key="12">
    <source>
        <dbReference type="EnsemblMetazoa" id="XP_022654193"/>
    </source>
</evidence>
<keyword evidence="1 7" id="KW-0645">Protease</keyword>
<dbReference type="PROSITE" id="PS50240">
    <property type="entry name" value="TRYPSIN_DOM"/>
    <property type="match status" value="1"/>
</dbReference>
<dbReference type="RefSeq" id="XP_022654193.1">
    <property type="nucleotide sequence ID" value="XM_022798458.1"/>
</dbReference>
<dbReference type="GO" id="GO:0004252">
    <property type="term" value="F:serine-type endopeptidase activity"/>
    <property type="evidence" value="ECO:0007669"/>
    <property type="project" value="InterPro"/>
</dbReference>
<dbReference type="OrthoDB" id="425190at2759"/>
<dbReference type="InterPro" id="IPR018114">
    <property type="entry name" value="TRYPSIN_HIS"/>
</dbReference>
<dbReference type="FunFam" id="2.40.10.10:FF:000006">
    <property type="entry name" value="Serine proteinase stubble"/>
    <property type="match status" value="1"/>
</dbReference>
<feature type="chain" id="PRO_5029750824" evidence="9">
    <location>
        <begin position="20"/>
        <end position="638"/>
    </location>
</feature>
<dbReference type="InterPro" id="IPR001314">
    <property type="entry name" value="Peptidase_S1A"/>
</dbReference>
<dbReference type="InterPro" id="IPR001254">
    <property type="entry name" value="Trypsin_dom"/>
</dbReference>
<dbReference type="InParanoid" id="A0A7M7JPA0"/>
<feature type="compositionally biased region" description="Polar residues" evidence="8">
    <location>
        <begin position="298"/>
        <end position="308"/>
    </location>
</feature>
<evidence type="ECO:0000256" key="5">
    <source>
        <dbReference type="ARBA" id="ARBA00023157"/>
    </source>
</evidence>
<evidence type="ECO:0000256" key="9">
    <source>
        <dbReference type="SAM" id="SignalP"/>
    </source>
</evidence>
<evidence type="ECO:0000256" key="4">
    <source>
        <dbReference type="ARBA" id="ARBA00022825"/>
    </source>
</evidence>
<feature type="domain" description="Peptidase S1" evidence="10">
    <location>
        <begin position="389"/>
        <end position="636"/>
    </location>
</feature>
<accession>A0A7M7JPA0</accession>
<dbReference type="PRINTS" id="PR00722">
    <property type="entry name" value="CHYMOTRYPSIN"/>
</dbReference>
<dbReference type="PANTHER" id="PTHR24252:SF10">
    <property type="entry name" value="SERINE PROTEASE 56"/>
    <property type="match status" value="1"/>
</dbReference>
<feature type="compositionally biased region" description="Gly residues" evidence="8">
    <location>
        <begin position="275"/>
        <end position="296"/>
    </location>
</feature>
<dbReference type="SMART" id="SM00680">
    <property type="entry name" value="CLIP"/>
    <property type="match status" value="1"/>
</dbReference>
<name>A0A7M7JPA0_VARDE</name>
<sequence>MYSSAFAVALLGTTYLVGAAFENSEFEAVPAGTSTPGNEVQSTAKAILATGVIVPSNGGSSGGDNLTVQALEEIEGRVRVPVGTSRSQGCRSFQGGVGQCVAYSECDVAFENEFFARSSLCGFSNRRPLVCCPHKTYGYGPSSFQTPFFPNLPETFFQQNPFANSFFYTPTPASFYPQQQQPPQPVLGYHQPSYNPGYHPGFNSGGFSLHPPYGNGFSFRPATYRQPPGQTSSLQFYHNHPQPPNYYHSTYNHNNENSQVPRPAPYNNNQRPQYLGGGSSGIFDGGNAGNPAGGYGNTRNVNNQNPSSFHAGYAGYQSSQFARPQQSNYQQPTYLGRLPSVSQPRPSSNQFGLPLPYNPSTASEAPLLQPNSTLNSPYCGLANSTTKRIVGGREAAVGAWPWLALLFVDVSGSGYKAPLCGGALIDPTHVLTAAHCVNLMGNVIPAHRFTVRLGEHDYLGVDDGANPVNIDVSRVFSHPQFNNRTYLNDIAILRLQRPTLYGQGIAPICVPTTKGDDAEYRGSATVAGWGELYYDGPASSILQEVTVPIQTLDTCKEAFKRTVIKFNENYLCAGSLQGDRDTCRGDSGGPLMMLNDQRRYAVIGITSFGRRCAEKGYPGSYTRVAKYQDWIRSVVEQS</sequence>
<dbReference type="PROSITE" id="PS51888">
    <property type="entry name" value="CLIP"/>
    <property type="match status" value="1"/>
</dbReference>
<dbReference type="AlphaFoldDB" id="A0A7M7JPA0"/>
<evidence type="ECO:0000259" key="10">
    <source>
        <dbReference type="PROSITE" id="PS50240"/>
    </source>
</evidence>
<dbReference type="PROSITE" id="PS00135">
    <property type="entry name" value="TRYPSIN_SER"/>
    <property type="match status" value="1"/>
</dbReference>
<feature type="region of interest" description="Disordered" evidence="8">
    <location>
        <begin position="222"/>
        <end position="312"/>
    </location>
</feature>
<comment type="similarity">
    <text evidence="6">Belongs to the peptidase S1 family. CLIP subfamily.</text>
</comment>
<feature type="region of interest" description="Disordered" evidence="8">
    <location>
        <begin position="332"/>
        <end position="356"/>
    </location>
</feature>
<dbReference type="SMART" id="SM00020">
    <property type="entry name" value="Tryp_SPc"/>
    <property type="match status" value="1"/>
</dbReference>
<feature type="domain" description="Clip" evidence="11">
    <location>
        <begin position="89"/>
        <end position="132"/>
    </location>
</feature>
<evidence type="ECO:0000256" key="8">
    <source>
        <dbReference type="SAM" id="MobiDB-lite"/>
    </source>
</evidence>
<feature type="compositionally biased region" description="Polar residues" evidence="8">
    <location>
        <begin position="247"/>
        <end position="272"/>
    </location>
</feature>
<feature type="compositionally biased region" description="Polar residues" evidence="8">
    <location>
        <begin position="340"/>
        <end position="351"/>
    </location>
</feature>
<dbReference type="InterPro" id="IPR043504">
    <property type="entry name" value="Peptidase_S1_PA_chymotrypsin"/>
</dbReference>
<evidence type="ECO:0000256" key="3">
    <source>
        <dbReference type="ARBA" id="ARBA00022801"/>
    </source>
</evidence>